<dbReference type="Gene3D" id="1.20.120.790">
    <property type="entry name" value="Heat shock protein 90, C-terminal domain"/>
    <property type="match status" value="1"/>
</dbReference>
<keyword evidence="3" id="KW-0067">ATP-binding</keyword>
<evidence type="ECO:0000256" key="1">
    <source>
        <dbReference type="ARBA" id="ARBA00008239"/>
    </source>
</evidence>
<gene>
    <name evidence="6" type="ORF">RFI_37443</name>
</gene>
<dbReference type="InterPro" id="IPR037196">
    <property type="entry name" value="HSP90_C"/>
</dbReference>
<dbReference type="EMBL" id="ASPP01042240">
    <property type="protein sequence ID" value="ETO00016.1"/>
    <property type="molecule type" value="Genomic_DNA"/>
</dbReference>
<dbReference type="InterPro" id="IPR020568">
    <property type="entry name" value="Ribosomal_Su5_D2-typ_SF"/>
</dbReference>
<protein>
    <recommendedName>
        <fullName evidence="8">Heat shock protein 90</fullName>
    </recommendedName>
</protein>
<keyword evidence="5" id="KW-1133">Transmembrane helix</keyword>
<keyword evidence="7" id="KW-1185">Reference proteome</keyword>
<dbReference type="PANTHER" id="PTHR11528">
    <property type="entry name" value="HEAT SHOCK PROTEIN 90 FAMILY MEMBER"/>
    <property type="match status" value="1"/>
</dbReference>
<organism evidence="6 7">
    <name type="scientific">Reticulomyxa filosa</name>
    <dbReference type="NCBI Taxonomy" id="46433"/>
    <lineage>
        <taxon>Eukaryota</taxon>
        <taxon>Sar</taxon>
        <taxon>Rhizaria</taxon>
        <taxon>Retaria</taxon>
        <taxon>Foraminifera</taxon>
        <taxon>Monothalamids</taxon>
        <taxon>Reticulomyxidae</taxon>
        <taxon>Reticulomyxa</taxon>
    </lineage>
</organism>
<dbReference type="AlphaFoldDB" id="X6LF81"/>
<keyword evidence="5" id="KW-0812">Transmembrane</keyword>
<dbReference type="Proteomes" id="UP000023152">
    <property type="component" value="Unassembled WGS sequence"/>
</dbReference>
<dbReference type="GO" id="GO:0140662">
    <property type="term" value="F:ATP-dependent protein folding chaperone"/>
    <property type="evidence" value="ECO:0007669"/>
    <property type="project" value="InterPro"/>
</dbReference>
<dbReference type="InterPro" id="IPR036890">
    <property type="entry name" value="HATPase_C_sf"/>
</dbReference>
<accession>X6LF81</accession>
<name>X6LF81_RETFI</name>
<evidence type="ECO:0000313" key="6">
    <source>
        <dbReference type="EMBL" id="ETO00016.1"/>
    </source>
</evidence>
<evidence type="ECO:0008006" key="8">
    <source>
        <dbReference type="Google" id="ProtNLM"/>
    </source>
</evidence>
<evidence type="ECO:0000256" key="3">
    <source>
        <dbReference type="ARBA" id="ARBA00022840"/>
    </source>
</evidence>
<dbReference type="SUPFAM" id="SSF110942">
    <property type="entry name" value="HSP90 C-terminal domain"/>
    <property type="match status" value="1"/>
</dbReference>
<feature type="non-terminal residue" evidence="6">
    <location>
        <position position="1"/>
    </location>
</feature>
<dbReference type="GO" id="GO:0051082">
    <property type="term" value="F:unfolded protein binding"/>
    <property type="evidence" value="ECO:0007669"/>
    <property type="project" value="InterPro"/>
</dbReference>
<keyword evidence="5" id="KW-0472">Membrane</keyword>
<evidence type="ECO:0000256" key="5">
    <source>
        <dbReference type="SAM" id="Phobius"/>
    </source>
</evidence>
<keyword evidence="4" id="KW-0143">Chaperone</keyword>
<evidence type="ECO:0000256" key="4">
    <source>
        <dbReference type="ARBA" id="ARBA00023186"/>
    </source>
</evidence>
<proteinExistence type="inferred from homology"/>
<dbReference type="Gene3D" id="3.30.565.10">
    <property type="entry name" value="Histidine kinase-like ATPase, C-terminal domain"/>
    <property type="match status" value="1"/>
</dbReference>
<comment type="similarity">
    <text evidence="1">Belongs to the heat shock protein 90 family.</text>
</comment>
<dbReference type="Pfam" id="PF00183">
    <property type="entry name" value="HSP90"/>
    <property type="match status" value="1"/>
</dbReference>
<dbReference type="Gene3D" id="3.40.50.11260">
    <property type="match status" value="2"/>
</dbReference>
<dbReference type="GO" id="GO:0005524">
    <property type="term" value="F:ATP binding"/>
    <property type="evidence" value="ECO:0007669"/>
    <property type="project" value="UniProtKB-KW"/>
</dbReference>
<sequence>RVVVINKQSEKNEDEQHVWKIKASGTFRVRNDSDNPYLIKRGTEINFKKIVKKHSQFVIFPINLLTIKKEEKVLCLCFICFEYTYIHVGGKCFSFFFLRQKKKMCELLFVPKKARYHSIKSSELTSFKEYVCKMKRKQKHTYYITDFNVLFLVDYIDGSAVQQLLEYDGKKFVCTKVGLDLPLTEGEKKVSFFLKVYLFKKKTLRIIVAYESLTKKMKEILGHKVEKVIVVYRMVYLPCSLATRKYGWSANIERIIKAQALRDKSMTQYVQSKITIEIDPNHAIVGNLKEKFAADPFDKIIKDLVLLLFETALLASGFSLEKPVKFAGRIHKLMNVFFLQVGVFCCNVWFVCCLFFWCLFCSIFFLRLVIFIVVKNSCHLFNFVVMGAKKLSLFLPKLYFLNFKFYILKINLL</sequence>
<evidence type="ECO:0000256" key="2">
    <source>
        <dbReference type="ARBA" id="ARBA00022741"/>
    </source>
</evidence>
<reference evidence="6 7" key="1">
    <citation type="journal article" date="2013" name="Curr. Biol.">
        <title>The Genome of the Foraminiferan Reticulomyxa filosa.</title>
        <authorList>
            <person name="Glockner G."/>
            <person name="Hulsmann N."/>
            <person name="Schleicher M."/>
            <person name="Noegel A.A."/>
            <person name="Eichinger L."/>
            <person name="Gallinger C."/>
            <person name="Pawlowski J."/>
            <person name="Sierra R."/>
            <person name="Euteneuer U."/>
            <person name="Pillet L."/>
            <person name="Moustafa A."/>
            <person name="Platzer M."/>
            <person name="Groth M."/>
            <person name="Szafranski K."/>
            <person name="Schliwa M."/>
        </authorList>
    </citation>
    <scope>NUCLEOTIDE SEQUENCE [LARGE SCALE GENOMIC DNA]</scope>
</reference>
<dbReference type="FunFam" id="1.20.120.790:FF:000001">
    <property type="entry name" value="Heat shock protein 90 alpha"/>
    <property type="match status" value="1"/>
</dbReference>
<feature type="transmembrane region" description="Helical" evidence="5">
    <location>
        <begin position="341"/>
        <end position="374"/>
    </location>
</feature>
<evidence type="ECO:0000313" key="7">
    <source>
        <dbReference type="Proteomes" id="UP000023152"/>
    </source>
</evidence>
<dbReference type="GO" id="GO:0016887">
    <property type="term" value="F:ATP hydrolysis activity"/>
    <property type="evidence" value="ECO:0007669"/>
    <property type="project" value="InterPro"/>
</dbReference>
<dbReference type="InterPro" id="IPR001404">
    <property type="entry name" value="Hsp90_fam"/>
</dbReference>
<dbReference type="SUPFAM" id="SSF54211">
    <property type="entry name" value="Ribosomal protein S5 domain 2-like"/>
    <property type="match status" value="1"/>
</dbReference>
<keyword evidence="2" id="KW-0547">Nucleotide-binding</keyword>
<comment type="caution">
    <text evidence="6">The sequence shown here is derived from an EMBL/GenBank/DDBJ whole genome shotgun (WGS) entry which is preliminary data.</text>
</comment>